<name>A0A9P4GVS1_9PLEO</name>
<evidence type="ECO:0000313" key="2">
    <source>
        <dbReference type="Proteomes" id="UP000799777"/>
    </source>
</evidence>
<comment type="caution">
    <text evidence="1">The sequence shown here is derived from an EMBL/GenBank/DDBJ whole genome shotgun (WGS) entry which is preliminary data.</text>
</comment>
<evidence type="ECO:0000313" key="1">
    <source>
        <dbReference type="EMBL" id="KAF2023818.1"/>
    </source>
</evidence>
<proteinExistence type="predicted"/>
<sequence>MSRNLHATVRKTFFEISQQQSIPTRLLGTLESHLIILCTVHHRQLRSDSSRARRDVRRYYKQKRAQALYMDMLDNAPHLFLPIILVATPKACEKFKARDFYGIRTDGRRIELRQDVKRTFEEIADKHGLKGSSHYNKLITILFPPSARPVTTAESGGYKYHLADIQNIRMVLGDQILDFLVGAPMLSGEARHETDCVGTCVPRNNFQDAIIELRVGQARELARVLFLASEQQNSAEIVTSNPDSVCLSGASMSAFASLFHDRIYDAIEQSQLRSWGREWSSRQVTDCVTLEIHPDEA</sequence>
<dbReference type="EMBL" id="ML978323">
    <property type="protein sequence ID" value="KAF2023818.1"/>
    <property type="molecule type" value="Genomic_DNA"/>
</dbReference>
<dbReference type="Proteomes" id="UP000799777">
    <property type="component" value="Unassembled WGS sequence"/>
</dbReference>
<organism evidence="1 2">
    <name type="scientific">Setomelanomma holmii</name>
    <dbReference type="NCBI Taxonomy" id="210430"/>
    <lineage>
        <taxon>Eukaryota</taxon>
        <taxon>Fungi</taxon>
        <taxon>Dikarya</taxon>
        <taxon>Ascomycota</taxon>
        <taxon>Pezizomycotina</taxon>
        <taxon>Dothideomycetes</taxon>
        <taxon>Pleosporomycetidae</taxon>
        <taxon>Pleosporales</taxon>
        <taxon>Pleosporineae</taxon>
        <taxon>Phaeosphaeriaceae</taxon>
        <taxon>Setomelanomma</taxon>
    </lineage>
</organism>
<dbReference type="OrthoDB" id="5385996at2759"/>
<accession>A0A9P4GVS1</accession>
<gene>
    <name evidence="1" type="ORF">EK21DRAFT_80062</name>
</gene>
<reference evidence="1" key="1">
    <citation type="journal article" date="2020" name="Stud. Mycol.">
        <title>101 Dothideomycetes genomes: a test case for predicting lifestyles and emergence of pathogens.</title>
        <authorList>
            <person name="Haridas S."/>
            <person name="Albert R."/>
            <person name="Binder M."/>
            <person name="Bloem J."/>
            <person name="Labutti K."/>
            <person name="Salamov A."/>
            <person name="Andreopoulos B."/>
            <person name="Baker S."/>
            <person name="Barry K."/>
            <person name="Bills G."/>
            <person name="Bluhm B."/>
            <person name="Cannon C."/>
            <person name="Castanera R."/>
            <person name="Culley D."/>
            <person name="Daum C."/>
            <person name="Ezra D."/>
            <person name="Gonzalez J."/>
            <person name="Henrissat B."/>
            <person name="Kuo A."/>
            <person name="Liang C."/>
            <person name="Lipzen A."/>
            <person name="Lutzoni F."/>
            <person name="Magnuson J."/>
            <person name="Mondo S."/>
            <person name="Nolan M."/>
            <person name="Ohm R."/>
            <person name="Pangilinan J."/>
            <person name="Park H.-J."/>
            <person name="Ramirez L."/>
            <person name="Alfaro M."/>
            <person name="Sun H."/>
            <person name="Tritt A."/>
            <person name="Yoshinaga Y."/>
            <person name="Zwiers L.-H."/>
            <person name="Turgeon B."/>
            <person name="Goodwin S."/>
            <person name="Spatafora J."/>
            <person name="Crous P."/>
            <person name="Grigoriev I."/>
        </authorList>
    </citation>
    <scope>NUCLEOTIDE SEQUENCE</scope>
    <source>
        <strain evidence="1">CBS 110217</strain>
    </source>
</reference>
<dbReference type="AlphaFoldDB" id="A0A9P4GVS1"/>
<protein>
    <submittedName>
        <fullName evidence="1">Uncharacterized protein</fullName>
    </submittedName>
</protein>
<keyword evidence="2" id="KW-1185">Reference proteome</keyword>